<dbReference type="Pfam" id="PF05485">
    <property type="entry name" value="THAP"/>
    <property type="match status" value="1"/>
</dbReference>
<evidence type="ECO:0000256" key="9">
    <source>
        <dbReference type="ARBA" id="ARBA00023163"/>
    </source>
</evidence>
<reference evidence="16" key="1">
    <citation type="submission" date="2021-12" db="EMBL/GenBank/DDBJ databases">
        <authorList>
            <person name="King R."/>
        </authorList>
    </citation>
    <scope>NUCLEOTIDE SEQUENCE</scope>
</reference>
<keyword evidence="4" id="KW-0863">Zinc-finger</keyword>
<accession>A0ABN8BFQ9</accession>
<keyword evidence="3" id="KW-0479">Metal-binding</keyword>
<evidence type="ECO:0000256" key="7">
    <source>
        <dbReference type="ARBA" id="ARBA00023054"/>
    </source>
</evidence>
<feature type="domain" description="THAP-type" evidence="15">
    <location>
        <begin position="2"/>
        <end position="94"/>
    </location>
</feature>
<feature type="compositionally biased region" description="Basic and acidic residues" evidence="13">
    <location>
        <begin position="144"/>
        <end position="155"/>
    </location>
</feature>
<keyword evidence="9" id="KW-0804">Transcription</keyword>
<evidence type="ECO:0000313" key="16">
    <source>
        <dbReference type="EMBL" id="CAH0407115.1"/>
    </source>
</evidence>
<keyword evidence="7 12" id="KW-0175">Coiled coil</keyword>
<evidence type="ECO:0000256" key="11">
    <source>
        <dbReference type="ARBA" id="ARBA00023306"/>
    </source>
</evidence>
<proteinExistence type="inferred from homology"/>
<keyword evidence="17" id="KW-1185">Reference proteome</keyword>
<evidence type="ECO:0000313" key="17">
    <source>
        <dbReference type="Proteomes" id="UP001153292"/>
    </source>
</evidence>
<dbReference type="SUPFAM" id="SSF57716">
    <property type="entry name" value="Glucocorticoid receptor-like (DNA-binding domain)"/>
    <property type="match status" value="1"/>
</dbReference>
<keyword evidence="6" id="KW-0805">Transcription regulation</keyword>
<dbReference type="InterPro" id="IPR006612">
    <property type="entry name" value="THAP_Znf"/>
</dbReference>
<keyword evidence="10" id="KW-0539">Nucleus</keyword>
<gene>
    <name evidence="16" type="ORF">CHILSU_LOCUS10512</name>
</gene>
<keyword evidence="5" id="KW-0862">Zinc</keyword>
<dbReference type="Proteomes" id="UP001153292">
    <property type="component" value="Chromosome 7"/>
</dbReference>
<dbReference type="PANTHER" id="PTHR46600">
    <property type="entry name" value="THAP DOMAIN-CONTAINING"/>
    <property type="match status" value="1"/>
</dbReference>
<keyword evidence="8" id="KW-0238">DNA-binding</keyword>
<keyword evidence="11" id="KW-0131">Cell cycle</keyword>
<evidence type="ECO:0000259" key="14">
    <source>
        <dbReference type="SMART" id="SM00692"/>
    </source>
</evidence>
<dbReference type="Gene3D" id="6.20.210.20">
    <property type="entry name" value="THAP domain"/>
    <property type="match status" value="1"/>
</dbReference>
<dbReference type="SMART" id="SM00692">
    <property type="entry name" value="DM3"/>
    <property type="match status" value="1"/>
</dbReference>
<dbReference type="Gene3D" id="1.20.5.170">
    <property type="match status" value="1"/>
</dbReference>
<organism evidence="16 17">
    <name type="scientific">Chilo suppressalis</name>
    <name type="common">Asiatic rice borer moth</name>
    <dbReference type="NCBI Taxonomy" id="168631"/>
    <lineage>
        <taxon>Eukaryota</taxon>
        <taxon>Metazoa</taxon>
        <taxon>Ecdysozoa</taxon>
        <taxon>Arthropoda</taxon>
        <taxon>Hexapoda</taxon>
        <taxon>Insecta</taxon>
        <taxon>Pterygota</taxon>
        <taxon>Neoptera</taxon>
        <taxon>Endopterygota</taxon>
        <taxon>Lepidoptera</taxon>
        <taxon>Glossata</taxon>
        <taxon>Ditrysia</taxon>
        <taxon>Pyraloidea</taxon>
        <taxon>Crambidae</taxon>
        <taxon>Crambinae</taxon>
        <taxon>Chilo</taxon>
    </lineage>
</organism>
<evidence type="ECO:0000256" key="5">
    <source>
        <dbReference type="ARBA" id="ARBA00022833"/>
    </source>
</evidence>
<dbReference type="PANTHER" id="PTHR46600:SF1">
    <property type="entry name" value="THAP DOMAIN-CONTAINING PROTEIN 1"/>
    <property type="match status" value="1"/>
</dbReference>
<evidence type="ECO:0000256" key="12">
    <source>
        <dbReference type="SAM" id="Coils"/>
    </source>
</evidence>
<evidence type="ECO:0000256" key="6">
    <source>
        <dbReference type="ARBA" id="ARBA00023015"/>
    </source>
</evidence>
<evidence type="ECO:0000256" key="4">
    <source>
        <dbReference type="ARBA" id="ARBA00022771"/>
    </source>
</evidence>
<feature type="region of interest" description="Disordered" evidence="13">
    <location>
        <begin position="143"/>
        <end position="177"/>
    </location>
</feature>
<dbReference type="InterPro" id="IPR026516">
    <property type="entry name" value="THAP1/10"/>
</dbReference>
<sequence length="246" mass="28439">MPTCVIKVCRNYLGRLKTTYKVTYHRLPTDPVMKSKWVDIIRSSRGEDFWKPAKSTVICSDHFSTKDMYFVHNQERRRLKKVAVPRKALFLSSLKSDESENSDDDQGIPSKALFRSTVQFDTSKNSDENMDLPVKNPEPLADSLVKKESERESKDCQPSSSAKNDDDDIGDFSDLDSIFDTPEEEKLRKELRKKSILQKKHTIIIQSLRRKNNRLKKKIASYKKMIVTLKKENATLRSTKVKEGYG</sequence>
<evidence type="ECO:0000259" key="15">
    <source>
        <dbReference type="SMART" id="SM00980"/>
    </source>
</evidence>
<dbReference type="InterPro" id="IPR038441">
    <property type="entry name" value="THAP_Znf_sf"/>
</dbReference>
<name>A0ABN8BFQ9_CHISP</name>
<protein>
    <recommendedName>
        <fullName evidence="14 15">THAP-type domain-containing protein</fullName>
    </recommendedName>
</protein>
<evidence type="ECO:0000256" key="1">
    <source>
        <dbReference type="ARBA" id="ARBA00004642"/>
    </source>
</evidence>
<evidence type="ECO:0000256" key="13">
    <source>
        <dbReference type="SAM" id="MobiDB-lite"/>
    </source>
</evidence>
<evidence type="ECO:0000256" key="10">
    <source>
        <dbReference type="ARBA" id="ARBA00023242"/>
    </source>
</evidence>
<evidence type="ECO:0000256" key="8">
    <source>
        <dbReference type="ARBA" id="ARBA00023125"/>
    </source>
</evidence>
<dbReference type="EMBL" id="OU963900">
    <property type="protein sequence ID" value="CAH0407115.1"/>
    <property type="molecule type" value="Genomic_DNA"/>
</dbReference>
<comment type="subcellular location">
    <subcellularLocation>
        <location evidence="1">Nucleus</location>
        <location evidence="1">Nucleoplasm</location>
    </subcellularLocation>
</comment>
<evidence type="ECO:0000256" key="2">
    <source>
        <dbReference type="ARBA" id="ARBA00006177"/>
    </source>
</evidence>
<feature type="coiled-coil region" evidence="12">
    <location>
        <begin position="205"/>
        <end position="232"/>
    </location>
</feature>
<feature type="domain" description="THAP-type" evidence="14">
    <location>
        <begin position="24"/>
        <end position="93"/>
    </location>
</feature>
<dbReference type="SMART" id="SM00980">
    <property type="entry name" value="THAP"/>
    <property type="match status" value="1"/>
</dbReference>
<feature type="compositionally biased region" description="Acidic residues" evidence="13">
    <location>
        <begin position="165"/>
        <end position="174"/>
    </location>
</feature>
<comment type="similarity">
    <text evidence="2">Belongs to the THAP1 family.</text>
</comment>
<evidence type="ECO:0000256" key="3">
    <source>
        <dbReference type="ARBA" id="ARBA00022723"/>
    </source>
</evidence>